<dbReference type="SFLD" id="SFLDG01060">
    <property type="entry name" value="BATS_domain_containing"/>
    <property type="match status" value="1"/>
</dbReference>
<dbReference type="Proteomes" id="UP000824259">
    <property type="component" value="Unassembled WGS sequence"/>
</dbReference>
<dbReference type="GO" id="GO:0016740">
    <property type="term" value="F:transferase activity"/>
    <property type="evidence" value="ECO:0007669"/>
    <property type="project" value="TreeGrafter"/>
</dbReference>
<dbReference type="InterPro" id="IPR024021">
    <property type="entry name" value="FeFe-hyd_HydE_rSAM"/>
</dbReference>
<dbReference type="EMBL" id="DWYR01000012">
    <property type="protein sequence ID" value="HJA98869.1"/>
    <property type="molecule type" value="Genomic_DNA"/>
</dbReference>
<evidence type="ECO:0000256" key="2">
    <source>
        <dbReference type="ARBA" id="ARBA00022691"/>
    </source>
</evidence>
<evidence type="ECO:0000256" key="8">
    <source>
        <dbReference type="PIRSR" id="PIRSR004762-2"/>
    </source>
</evidence>
<comment type="cofactor">
    <cofactor evidence="6">
        <name>[2Fe-2S] cluster</name>
        <dbReference type="ChEBI" id="CHEBI:190135"/>
    </cofactor>
</comment>
<evidence type="ECO:0000256" key="3">
    <source>
        <dbReference type="ARBA" id="ARBA00022723"/>
    </source>
</evidence>
<keyword evidence="1 7" id="KW-0004">4Fe-4S</keyword>
<evidence type="ECO:0000256" key="5">
    <source>
        <dbReference type="ARBA" id="ARBA00023014"/>
    </source>
</evidence>
<dbReference type="SFLD" id="SFLDF00348">
    <property type="entry name" value="FeFe_hydrogenase_maturase_(Hyd"/>
    <property type="match status" value="1"/>
</dbReference>
<proteinExistence type="predicted"/>
<dbReference type="PANTHER" id="PTHR43726:SF1">
    <property type="entry name" value="BIOTIN SYNTHASE"/>
    <property type="match status" value="1"/>
</dbReference>
<dbReference type="SMART" id="SM00876">
    <property type="entry name" value="BATS"/>
    <property type="match status" value="1"/>
</dbReference>
<name>A0A9D2RJH5_9BACT</name>
<dbReference type="SUPFAM" id="SSF102114">
    <property type="entry name" value="Radical SAM enzymes"/>
    <property type="match status" value="1"/>
</dbReference>
<dbReference type="Pfam" id="PF04055">
    <property type="entry name" value="Radical_SAM"/>
    <property type="match status" value="1"/>
</dbReference>
<comment type="caution">
    <text evidence="10">The sequence shown here is derived from an EMBL/GenBank/DDBJ whole genome shotgun (WGS) entry which is preliminary data.</text>
</comment>
<evidence type="ECO:0000313" key="11">
    <source>
        <dbReference type="Proteomes" id="UP000824259"/>
    </source>
</evidence>
<dbReference type="Gene3D" id="3.20.20.70">
    <property type="entry name" value="Aldolase class I"/>
    <property type="match status" value="1"/>
</dbReference>
<feature type="binding site" evidence="8">
    <location>
        <position position="137"/>
    </location>
    <ligand>
        <name>(3R)-3-methyl-D-ornithine</name>
        <dbReference type="ChEBI" id="CHEBI:64642"/>
    </ligand>
</feature>
<dbReference type="InterPro" id="IPR007197">
    <property type="entry name" value="rSAM"/>
</dbReference>
<dbReference type="SMART" id="SM00729">
    <property type="entry name" value="Elp3"/>
    <property type="match status" value="1"/>
</dbReference>
<dbReference type="InterPro" id="IPR058240">
    <property type="entry name" value="rSAM_sf"/>
</dbReference>
<feature type="binding site" evidence="8">
    <location>
        <position position="182"/>
    </location>
    <ligand>
        <name>S-adenosyl-L-methionine</name>
        <dbReference type="ChEBI" id="CHEBI:59789"/>
    </ligand>
</feature>
<keyword evidence="2 7" id="KW-0949">S-adenosyl-L-methionine</keyword>
<feature type="binding site" evidence="8">
    <location>
        <position position="162"/>
    </location>
    <ligand>
        <name>S-adenosyl-L-methionine</name>
        <dbReference type="ChEBI" id="CHEBI:59789"/>
    </ligand>
</feature>
<comment type="cofactor">
    <cofactor evidence="7">
        <name>[4Fe-4S] cluster</name>
        <dbReference type="ChEBI" id="CHEBI:49883"/>
    </cofactor>
    <text evidence="7">Binds 1 [4Fe-4S] cluster. The cluster is coordinated with 3 cysteines and an exchangeable S-adenosyl-L-methionine.</text>
</comment>
<protein>
    <submittedName>
        <fullName evidence="10">[FeFe] hydrogenase H-cluster radical SAM maturase HydE</fullName>
    </submittedName>
</protein>
<dbReference type="InterPro" id="IPR010722">
    <property type="entry name" value="BATS_dom"/>
</dbReference>
<dbReference type="SFLD" id="SFLDS00029">
    <property type="entry name" value="Radical_SAM"/>
    <property type="match status" value="1"/>
</dbReference>
<dbReference type="SFLD" id="SFLDG01280">
    <property type="entry name" value="HydE/PylB-like"/>
    <property type="match status" value="1"/>
</dbReference>
<reference evidence="10" key="1">
    <citation type="journal article" date="2021" name="PeerJ">
        <title>Extensive microbial diversity within the chicken gut microbiome revealed by metagenomics and culture.</title>
        <authorList>
            <person name="Gilroy R."/>
            <person name="Ravi A."/>
            <person name="Getino M."/>
            <person name="Pursley I."/>
            <person name="Horton D.L."/>
            <person name="Alikhan N.F."/>
            <person name="Baker D."/>
            <person name="Gharbi K."/>
            <person name="Hall N."/>
            <person name="Watson M."/>
            <person name="Adriaenssens E.M."/>
            <person name="Foster-Nyarko E."/>
            <person name="Jarju S."/>
            <person name="Secka A."/>
            <person name="Antonio M."/>
            <person name="Oren A."/>
            <person name="Chaudhuri R.R."/>
            <person name="La Ragione R."/>
            <person name="Hildebrand F."/>
            <person name="Pallen M.J."/>
        </authorList>
    </citation>
    <scope>NUCLEOTIDE SEQUENCE</scope>
    <source>
        <strain evidence="10">CHK169-11906</strain>
    </source>
</reference>
<dbReference type="PIRSF" id="PIRSF004762">
    <property type="entry name" value="CHP00423"/>
    <property type="match status" value="1"/>
</dbReference>
<evidence type="ECO:0000256" key="7">
    <source>
        <dbReference type="PIRSR" id="PIRSR004762-1"/>
    </source>
</evidence>
<organism evidence="10 11">
    <name type="scientific">Candidatus Alistipes avicola</name>
    <dbReference type="NCBI Taxonomy" id="2838432"/>
    <lineage>
        <taxon>Bacteria</taxon>
        <taxon>Pseudomonadati</taxon>
        <taxon>Bacteroidota</taxon>
        <taxon>Bacteroidia</taxon>
        <taxon>Bacteroidales</taxon>
        <taxon>Rikenellaceae</taxon>
        <taxon>Alistipes</taxon>
    </lineage>
</organism>
<dbReference type="InterPro" id="IPR013785">
    <property type="entry name" value="Aldolase_TIM"/>
</dbReference>
<feature type="binding site" evidence="7">
    <location>
        <position position="66"/>
    </location>
    <ligand>
        <name>[4Fe-4S] cluster</name>
        <dbReference type="ChEBI" id="CHEBI:49883"/>
        <note>4Fe-4S-S-AdoMet</note>
    </ligand>
</feature>
<feature type="binding site" evidence="7">
    <location>
        <position position="62"/>
    </location>
    <ligand>
        <name>[4Fe-4S] cluster</name>
        <dbReference type="ChEBI" id="CHEBI:49883"/>
        <note>4Fe-4S-S-AdoMet</note>
    </ligand>
</feature>
<evidence type="ECO:0000313" key="10">
    <source>
        <dbReference type="EMBL" id="HJA98869.1"/>
    </source>
</evidence>
<dbReference type="GO" id="GO:0042364">
    <property type="term" value="P:water-soluble vitamin biosynthetic process"/>
    <property type="evidence" value="ECO:0007669"/>
    <property type="project" value="UniProtKB-ARBA"/>
</dbReference>
<sequence length="347" mass="39075">MKELVDRLRRNQALPAEELRRLLTDNDPTIREYLRRNAQEVALAHFGRGIFIRGLIEISNRCRNDCRYCGIRRSNRLATRYRLDRQTVLDCCAEGYRLGMRTFVMQGGEDPALTDAFLTDLVGEIHRRWPDCAITLSLGERSEASYRALFEAGANRYLLRHETIDPDHYRLLHPEEMSLENRVQCLRALKKIGYQTGTGIMVGSPGQTPDLIVKDLQFIAEFKPQMIGIGPFIPHRDTPFGQEPAGSVELTVKLLSILRLLCPSALIPATTALATLSGDGRILGIQAGANVVMPNLSPPDERSKYNLYNGKAAFGCEAAEGLDSLERELEKVGYHISWDRGDYIEQD</sequence>
<evidence type="ECO:0000256" key="1">
    <source>
        <dbReference type="ARBA" id="ARBA00022485"/>
    </source>
</evidence>
<evidence type="ECO:0000256" key="4">
    <source>
        <dbReference type="ARBA" id="ARBA00023004"/>
    </source>
</evidence>
<dbReference type="PROSITE" id="PS51918">
    <property type="entry name" value="RADICAL_SAM"/>
    <property type="match status" value="1"/>
</dbReference>
<keyword evidence="3" id="KW-0479">Metal-binding</keyword>
<feature type="domain" description="Radical SAM core" evidence="9">
    <location>
        <begin position="48"/>
        <end position="270"/>
    </location>
</feature>
<evidence type="ECO:0000256" key="6">
    <source>
        <dbReference type="ARBA" id="ARBA00034078"/>
    </source>
</evidence>
<dbReference type="PANTHER" id="PTHR43726">
    <property type="entry name" value="3-METHYLORNITHINE SYNTHASE"/>
    <property type="match status" value="1"/>
</dbReference>
<dbReference type="CDD" id="cd01335">
    <property type="entry name" value="Radical_SAM"/>
    <property type="match status" value="1"/>
</dbReference>
<reference evidence="10" key="2">
    <citation type="submission" date="2021-04" db="EMBL/GenBank/DDBJ databases">
        <authorList>
            <person name="Gilroy R."/>
        </authorList>
    </citation>
    <scope>NUCLEOTIDE SEQUENCE</scope>
    <source>
        <strain evidence="10">CHK169-11906</strain>
    </source>
</reference>
<feature type="binding site" evidence="7">
    <location>
        <position position="69"/>
    </location>
    <ligand>
        <name>[4Fe-4S] cluster</name>
        <dbReference type="ChEBI" id="CHEBI:49883"/>
        <note>4Fe-4S-S-AdoMet</note>
    </ligand>
</feature>
<dbReference type="NCBIfam" id="TIGR03956">
    <property type="entry name" value="rSAM_HydE"/>
    <property type="match status" value="1"/>
</dbReference>
<gene>
    <name evidence="10" type="primary">hydE</name>
    <name evidence="10" type="ORF">H9779_04640</name>
</gene>
<dbReference type="GO" id="GO:0044272">
    <property type="term" value="P:sulfur compound biosynthetic process"/>
    <property type="evidence" value="ECO:0007669"/>
    <property type="project" value="UniProtKB-ARBA"/>
</dbReference>
<dbReference type="InterPro" id="IPR006638">
    <property type="entry name" value="Elp3/MiaA/NifB-like_rSAM"/>
</dbReference>
<dbReference type="AlphaFoldDB" id="A0A9D2RJH5"/>
<keyword evidence="4 7" id="KW-0408">Iron</keyword>
<accession>A0A9D2RJH5</accession>
<dbReference type="GO" id="GO:0046872">
    <property type="term" value="F:metal ion binding"/>
    <property type="evidence" value="ECO:0007669"/>
    <property type="project" value="UniProtKB-KW"/>
</dbReference>
<dbReference type="GO" id="GO:0051539">
    <property type="term" value="F:4 iron, 4 sulfur cluster binding"/>
    <property type="evidence" value="ECO:0007669"/>
    <property type="project" value="UniProtKB-KW"/>
</dbReference>
<evidence type="ECO:0000259" key="9">
    <source>
        <dbReference type="PROSITE" id="PS51918"/>
    </source>
</evidence>
<dbReference type="InterPro" id="IPR034422">
    <property type="entry name" value="HydE/PylB-like"/>
</dbReference>
<keyword evidence="5 7" id="KW-0411">Iron-sulfur</keyword>